<dbReference type="InterPro" id="IPR013325">
    <property type="entry name" value="RNA_pol_sigma_r2"/>
</dbReference>
<dbReference type="Proteomes" id="UP000216133">
    <property type="component" value="Unassembled WGS sequence"/>
</dbReference>
<evidence type="ECO:0000256" key="1">
    <source>
        <dbReference type="ARBA" id="ARBA00010641"/>
    </source>
</evidence>
<dbReference type="EMBL" id="NPBS01000060">
    <property type="protein sequence ID" value="PAF25811.1"/>
    <property type="molecule type" value="Genomic_DNA"/>
</dbReference>
<evidence type="ECO:0000313" key="8">
    <source>
        <dbReference type="Proteomes" id="UP000216133"/>
    </source>
</evidence>
<dbReference type="GO" id="GO:0003677">
    <property type="term" value="F:DNA binding"/>
    <property type="evidence" value="ECO:0007669"/>
    <property type="project" value="InterPro"/>
</dbReference>
<accession>A0A268S276</accession>
<dbReference type="SUPFAM" id="SSF88659">
    <property type="entry name" value="Sigma3 and sigma4 domains of RNA polymerase sigma factors"/>
    <property type="match status" value="1"/>
</dbReference>
<evidence type="ECO:0000256" key="4">
    <source>
        <dbReference type="ARBA" id="ARBA00023163"/>
    </source>
</evidence>
<dbReference type="Pfam" id="PF04542">
    <property type="entry name" value="Sigma70_r2"/>
    <property type="match status" value="1"/>
</dbReference>
<dbReference type="Gene3D" id="1.10.1740.10">
    <property type="match status" value="1"/>
</dbReference>
<dbReference type="PANTHER" id="PTHR43133">
    <property type="entry name" value="RNA POLYMERASE ECF-TYPE SIGMA FACTO"/>
    <property type="match status" value="1"/>
</dbReference>
<dbReference type="RefSeq" id="WP_095239120.1">
    <property type="nucleotide sequence ID" value="NZ_CP155469.1"/>
</dbReference>
<dbReference type="InterPro" id="IPR036388">
    <property type="entry name" value="WH-like_DNA-bd_sf"/>
</dbReference>
<feature type="domain" description="RNA polymerase sigma-70 region 2" evidence="5">
    <location>
        <begin position="22"/>
        <end position="88"/>
    </location>
</feature>
<comment type="caution">
    <text evidence="7">The sequence shown here is derived from an EMBL/GenBank/DDBJ whole genome shotgun (WGS) entry which is preliminary data.</text>
</comment>
<dbReference type="InterPro" id="IPR013249">
    <property type="entry name" value="RNA_pol_sigma70_r4_t2"/>
</dbReference>
<proteinExistence type="inferred from homology"/>
<keyword evidence="3" id="KW-0731">Sigma factor</keyword>
<dbReference type="AlphaFoldDB" id="A0A268S276"/>
<dbReference type="Gene3D" id="1.10.10.10">
    <property type="entry name" value="Winged helix-like DNA-binding domain superfamily/Winged helix DNA-binding domain"/>
    <property type="match status" value="1"/>
</dbReference>
<gene>
    <name evidence="7" type="ORF">CHH61_11765</name>
</gene>
<evidence type="ECO:0000259" key="5">
    <source>
        <dbReference type="Pfam" id="PF04542"/>
    </source>
</evidence>
<comment type="similarity">
    <text evidence="1">Belongs to the sigma-70 factor family. ECF subfamily.</text>
</comment>
<evidence type="ECO:0000313" key="7">
    <source>
        <dbReference type="EMBL" id="PAF25811.1"/>
    </source>
</evidence>
<keyword evidence="4" id="KW-0804">Transcription</keyword>
<dbReference type="NCBIfam" id="TIGR02937">
    <property type="entry name" value="sigma70-ECF"/>
    <property type="match status" value="1"/>
</dbReference>
<evidence type="ECO:0000256" key="2">
    <source>
        <dbReference type="ARBA" id="ARBA00023015"/>
    </source>
</evidence>
<dbReference type="NCBIfam" id="NF007216">
    <property type="entry name" value="PRK09638.1"/>
    <property type="match status" value="1"/>
</dbReference>
<dbReference type="InterPro" id="IPR013324">
    <property type="entry name" value="RNA_pol_sigma_r3/r4-like"/>
</dbReference>
<evidence type="ECO:0000259" key="6">
    <source>
        <dbReference type="Pfam" id="PF08281"/>
    </source>
</evidence>
<dbReference type="GO" id="GO:0016987">
    <property type="term" value="F:sigma factor activity"/>
    <property type="evidence" value="ECO:0007669"/>
    <property type="project" value="UniProtKB-KW"/>
</dbReference>
<dbReference type="CDD" id="cd06171">
    <property type="entry name" value="Sigma70_r4"/>
    <property type="match status" value="1"/>
</dbReference>
<dbReference type="SUPFAM" id="SSF88946">
    <property type="entry name" value="Sigma2 domain of RNA polymerase sigma factors"/>
    <property type="match status" value="1"/>
</dbReference>
<keyword evidence="2" id="KW-0805">Transcription regulation</keyword>
<dbReference type="PANTHER" id="PTHR43133:SF60">
    <property type="entry name" value="RNA POLYMERASE SIGMA FACTOR SIGV"/>
    <property type="match status" value="1"/>
</dbReference>
<dbReference type="InterPro" id="IPR014284">
    <property type="entry name" value="RNA_pol_sigma-70_dom"/>
</dbReference>
<dbReference type="InterPro" id="IPR007627">
    <property type="entry name" value="RNA_pol_sigma70_r2"/>
</dbReference>
<dbReference type="GO" id="GO:0006352">
    <property type="term" value="P:DNA-templated transcription initiation"/>
    <property type="evidence" value="ECO:0007669"/>
    <property type="project" value="InterPro"/>
</dbReference>
<feature type="domain" description="RNA polymerase sigma factor 70 region 4 type 2" evidence="6">
    <location>
        <begin position="120"/>
        <end position="163"/>
    </location>
</feature>
<name>A0A268S276_SHOCL</name>
<evidence type="ECO:0000256" key="3">
    <source>
        <dbReference type="ARBA" id="ARBA00023082"/>
    </source>
</evidence>
<sequence>MDETALIRKAQKGDQVALATLLHENYLFLRRYALKITLKPSLADDLTQETMTKAIEKIHLYKGRSKFSTWLISIASNLYIDMGRKQNREELMADTETPLHQLKWEFAHRQLEWMDVVDGLGKLSEGYRLPLILKHYYSYRYEEIGKMLGIPEGTAKSRVHHALGLLRKELNVNDEG</sequence>
<organism evidence="7 8">
    <name type="scientific">Shouchella clausii</name>
    <name type="common">Alkalihalobacillus clausii</name>
    <dbReference type="NCBI Taxonomy" id="79880"/>
    <lineage>
        <taxon>Bacteria</taxon>
        <taxon>Bacillati</taxon>
        <taxon>Bacillota</taxon>
        <taxon>Bacilli</taxon>
        <taxon>Bacillales</taxon>
        <taxon>Bacillaceae</taxon>
        <taxon>Shouchella</taxon>
    </lineage>
</organism>
<dbReference type="InterPro" id="IPR039425">
    <property type="entry name" value="RNA_pol_sigma-70-like"/>
</dbReference>
<reference evidence="7 8" key="1">
    <citation type="submission" date="2017-07" db="EMBL/GenBank/DDBJ databases">
        <title>Isolation and whole genome analysis of endospore-forming bacteria from heroin.</title>
        <authorList>
            <person name="Kalinowski J."/>
            <person name="Ahrens B."/>
            <person name="Al-Dilaimi A."/>
            <person name="Winkler A."/>
            <person name="Wibberg D."/>
            <person name="Schleenbecker U."/>
            <person name="Ruckert C."/>
            <person name="Wolfel R."/>
            <person name="Grass G."/>
        </authorList>
    </citation>
    <scope>NUCLEOTIDE SEQUENCE [LARGE SCALE GENOMIC DNA]</scope>
    <source>
        <strain evidence="7 8">7523-2</strain>
    </source>
</reference>
<dbReference type="Pfam" id="PF08281">
    <property type="entry name" value="Sigma70_r4_2"/>
    <property type="match status" value="1"/>
</dbReference>
<protein>
    <submittedName>
        <fullName evidence="7">RNA polymerase sigma factor SigY</fullName>
    </submittedName>
</protein>